<dbReference type="VEuPathDB" id="VectorBase:GBRI026814"/>
<dbReference type="AlphaFoldDB" id="A0A1A9WP67"/>
<accession>A0A1A9WP67</accession>
<evidence type="ECO:0000313" key="1">
    <source>
        <dbReference type="EnsemblMetazoa" id="GBRI026814-PA"/>
    </source>
</evidence>
<organism evidence="1 2">
    <name type="scientific">Glossina brevipalpis</name>
    <dbReference type="NCBI Taxonomy" id="37001"/>
    <lineage>
        <taxon>Eukaryota</taxon>
        <taxon>Metazoa</taxon>
        <taxon>Ecdysozoa</taxon>
        <taxon>Arthropoda</taxon>
        <taxon>Hexapoda</taxon>
        <taxon>Insecta</taxon>
        <taxon>Pterygota</taxon>
        <taxon>Neoptera</taxon>
        <taxon>Endopterygota</taxon>
        <taxon>Diptera</taxon>
        <taxon>Brachycera</taxon>
        <taxon>Muscomorpha</taxon>
        <taxon>Hippoboscoidea</taxon>
        <taxon>Glossinidae</taxon>
        <taxon>Glossina</taxon>
    </lineage>
</organism>
<protein>
    <submittedName>
        <fullName evidence="1">Uncharacterized protein</fullName>
    </submittedName>
</protein>
<evidence type="ECO:0000313" key="2">
    <source>
        <dbReference type="Proteomes" id="UP000091820"/>
    </source>
</evidence>
<sequence length="79" mass="8926">MPDRFKVTKTEETDPPPDYLLEETVTGKLLNDLSDSDSVDVATTKYDLSTSYLHEPCDGFSFIYKTDCNILASKLEMIL</sequence>
<proteinExistence type="predicted"/>
<keyword evidence="2" id="KW-1185">Reference proteome</keyword>
<reference evidence="2" key="1">
    <citation type="submission" date="2014-03" db="EMBL/GenBank/DDBJ databases">
        <authorList>
            <person name="Aksoy S."/>
            <person name="Warren W."/>
            <person name="Wilson R.K."/>
        </authorList>
    </citation>
    <scope>NUCLEOTIDE SEQUENCE [LARGE SCALE GENOMIC DNA]</scope>
    <source>
        <strain evidence="2">IAEA</strain>
    </source>
</reference>
<reference evidence="1" key="2">
    <citation type="submission" date="2020-05" db="UniProtKB">
        <authorList>
            <consortium name="EnsemblMetazoa"/>
        </authorList>
    </citation>
    <scope>IDENTIFICATION</scope>
    <source>
        <strain evidence="1">IAEA</strain>
    </source>
</reference>
<dbReference type="EnsemblMetazoa" id="GBRI026814-RA">
    <property type="protein sequence ID" value="GBRI026814-PA"/>
    <property type="gene ID" value="GBRI026814"/>
</dbReference>
<dbReference type="Proteomes" id="UP000091820">
    <property type="component" value="Unassembled WGS sequence"/>
</dbReference>
<name>A0A1A9WP67_9MUSC</name>